<dbReference type="GeneID" id="72007333"/>
<proteinExistence type="predicted"/>
<feature type="region of interest" description="Disordered" evidence="1">
    <location>
        <begin position="402"/>
        <end position="558"/>
    </location>
</feature>
<feature type="compositionally biased region" description="Polar residues" evidence="1">
    <location>
        <begin position="529"/>
        <end position="541"/>
    </location>
</feature>
<feature type="compositionally biased region" description="Acidic residues" evidence="1">
    <location>
        <begin position="764"/>
        <end position="786"/>
    </location>
</feature>
<feature type="compositionally biased region" description="Low complexity" evidence="1">
    <location>
        <begin position="354"/>
        <end position="363"/>
    </location>
</feature>
<name>A0ABQ8KVP8_9APHY</name>
<evidence type="ECO:0000256" key="1">
    <source>
        <dbReference type="SAM" id="MobiDB-lite"/>
    </source>
</evidence>
<feature type="region of interest" description="Disordered" evidence="1">
    <location>
        <begin position="319"/>
        <end position="363"/>
    </location>
</feature>
<feature type="region of interest" description="Disordered" evidence="1">
    <location>
        <begin position="65"/>
        <end position="97"/>
    </location>
</feature>
<evidence type="ECO:0000313" key="2">
    <source>
        <dbReference type="EMBL" id="KAH9842408.1"/>
    </source>
</evidence>
<comment type="caution">
    <text evidence="2">The sequence shown here is derived from an EMBL/GenBank/DDBJ whole genome shotgun (WGS) entry which is preliminary data.</text>
</comment>
<feature type="region of interest" description="Disordered" evidence="1">
    <location>
        <begin position="760"/>
        <end position="786"/>
    </location>
</feature>
<protein>
    <submittedName>
        <fullName evidence="2">Uncharacterized protein</fullName>
    </submittedName>
</protein>
<dbReference type="EMBL" id="JADCUA010000002">
    <property type="protein sequence ID" value="KAH9842408.1"/>
    <property type="molecule type" value="Genomic_DNA"/>
</dbReference>
<reference evidence="2 3" key="1">
    <citation type="journal article" date="2021" name="Environ. Microbiol.">
        <title>Gene family expansions and transcriptome signatures uncover fungal adaptations to wood decay.</title>
        <authorList>
            <person name="Hage H."/>
            <person name="Miyauchi S."/>
            <person name="Viragh M."/>
            <person name="Drula E."/>
            <person name="Min B."/>
            <person name="Chaduli D."/>
            <person name="Navarro D."/>
            <person name="Favel A."/>
            <person name="Norest M."/>
            <person name="Lesage-Meessen L."/>
            <person name="Balint B."/>
            <person name="Merenyi Z."/>
            <person name="de Eugenio L."/>
            <person name="Morin E."/>
            <person name="Martinez A.T."/>
            <person name="Baldrian P."/>
            <person name="Stursova M."/>
            <person name="Martinez M.J."/>
            <person name="Novotny C."/>
            <person name="Magnuson J.K."/>
            <person name="Spatafora J.W."/>
            <person name="Maurice S."/>
            <person name="Pangilinan J."/>
            <person name="Andreopoulos W."/>
            <person name="LaButti K."/>
            <person name="Hundley H."/>
            <person name="Na H."/>
            <person name="Kuo A."/>
            <person name="Barry K."/>
            <person name="Lipzen A."/>
            <person name="Henrissat B."/>
            <person name="Riley R."/>
            <person name="Ahrendt S."/>
            <person name="Nagy L.G."/>
            <person name="Grigoriev I.V."/>
            <person name="Martin F."/>
            <person name="Rosso M.N."/>
        </authorList>
    </citation>
    <scope>NUCLEOTIDE SEQUENCE [LARGE SCALE GENOMIC DNA]</scope>
    <source>
        <strain evidence="2 3">CIRM-BRFM 1785</strain>
    </source>
</reference>
<feature type="compositionally biased region" description="Low complexity" evidence="1">
    <location>
        <begin position="322"/>
        <end position="340"/>
    </location>
</feature>
<feature type="compositionally biased region" description="Pro residues" evidence="1">
    <location>
        <begin position="426"/>
        <end position="436"/>
    </location>
</feature>
<feature type="compositionally biased region" description="Basic and acidic residues" evidence="1">
    <location>
        <begin position="407"/>
        <end position="419"/>
    </location>
</feature>
<feature type="compositionally biased region" description="Low complexity" evidence="1">
    <location>
        <begin position="437"/>
        <end position="458"/>
    </location>
</feature>
<organism evidence="2 3">
    <name type="scientific">Rhodofomes roseus</name>
    <dbReference type="NCBI Taxonomy" id="34475"/>
    <lineage>
        <taxon>Eukaryota</taxon>
        <taxon>Fungi</taxon>
        <taxon>Dikarya</taxon>
        <taxon>Basidiomycota</taxon>
        <taxon>Agaricomycotina</taxon>
        <taxon>Agaricomycetes</taxon>
        <taxon>Polyporales</taxon>
        <taxon>Rhodofomes</taxon>
    </lineage>
</organism>
<evidence type="ECO:0000313" key="3">
    <source>
        <dbReference type="Proteomes" id="UP000814176"/>
    </source>
</evidence>
<keyword evidence="3" id="KW-1185">Reference proteome</keyword>
<dbReference type="RefSeq" id="XP_047783455.1">
    <property type="nucleotide sequence ID" value="XM_047926601.1"/>
</dbReference>
<accession>A0ABQ8KVP8</accession>
<dbReference type="Proteomes" id="UP000814176">
    <property type="component" value="Unassembled WGS sequence"/>
</dbReference>
<feature type="region of interest" description="Disordered" evidence="1">
    <location>
        <begin position="17"/>
        <end position="36"/>
    </location>
</feature>
<sequence length="786" mass="85333">MNTYMALPSPADDNFSATRHSHILSPPASPSTTVDASPTLLWDTQDLRAPSTTSPCLVRDRYSPPRRVVSQPAKVPSDAGQHASFHPFPSPPLTDASLRSTIPLPDTHYGLPTDYFSSDAGNRPMQCSMSRDPFDFRAPLSPPPTHLLGTSELPPVDTDTARARDCYDSGSPSLEATDAGPSTRATVPWAFAEKDNDCPLPYSRSSIPRPHVSPSRGWSFEGTLSDLSAVPTHPAMDSHILPSRGDSGFEECLPRHRSSLGSLPSLPEESDGGFTKIEPTAFWAPHSPLSMHMELDDHAPHNPALLGAEYHHSSALGLPPMRSFRSQSTPSWSSRDWSSSSDRDDDFSPPSSPRPRSLSLDLPDLDSFSSSQHYVPEALDSHKVRPALLGLDGLVSQEQASWLLPGDNDHEDTSYRETDLMNIDGDPPPPNSPRPPLALLLPSSDDSDSSFSDTVISPEEGPWSTSLSPTAYSDLRNSHNDPLCITPIPRPPHQLPDNLPDTHGGVSAASPPSPSSPTLPLSSLPVHIPQQSSEGSISETVAPSLLSPPPQDPEGLGLFLQPISIDPPLARSPSPDDDDLQFLDVQLDTAQTTLEVDEFLQLRAVRRRALAAERAARSAEAELAERVSAAAKALLPPSHSAIDVDMDMSDDIFDDDAKRLRKHDLHVAMDMRAEARRARKREKQRSKEVGALLDLKMERGVAPGKGAMRSIAQLVANMVLRRRDTFRPLANRKTSAVRAPLVPTRLSCCVSAEDLLEPEHAELDADADVDSDAMDLESDESDMEQD</sequence>
<gene>
    <name evidence="2" type="ORF">C8Q71DRAFT_845067</name>
</gene>